<dbReference type="InterPro" id="IPR037997">
    <property type="entry name" value="Dgk1-like"/>
</dbReference>
<dbReference type="PaxDb" id="273116-14325556"/>
<evidence type="ECO:0000256" key="1">
    <source>
        <dbReference type="SAM" id="Phobius"/>
    </source>
</evidence>
<feature type="transmembrane region" description="Helical" evidence="1">
    <location>
        <begin position="259"/>
        <end position="283"/>
    </location>
</feature>
<protein>
    <recommendedName>
        <fullName evidence="4">Dolichol kinase</fullName>
    </recommendedName>
</protein>
<keyword evidence="1" id="KW-0812">Transmembrane</keyword>
<accession>Q978U8</accession>
<feature type="transmembrane region" description="Helical" evidence="1">
    <location>
        <begin position="220"/>
        <end position="238"/>
    </location>
</feature>
<dbReference type="PRINTS" id="PR00173">
    <property type="entry name" value="EDTRNSPORT"/>
</dbReference>
<dbReference type="STRING" id="273116.gene:9382125"/>
<dbReference type="PANTHER" id="PTHR31303">
    <property type="entry name" value="CTP-DEPENDENT DIACYLGLYCEROL KINASE 1"/>
    <property type="match status" value="1"/>
</dbReference>
<feature type="transmembrane region" description="Helical" evidence="1">
    <location>
        <begin position="35"/>
        <end position="56"/>
    </location>
</feature>
<feature type="transmembrane region" description="Helical" evidence="1">
    <location>
        <begin position="68"/>
        <end position="86"/>
    </location>
</feature>
<keyword evidence="3" id="KW-1185">Reference proteome</keyword>
<dbReference type="RefSeq" id="WP_010917552.1">
    <property type="nucleotide sequence ID" value="NC_002689.2"/>
</dbReference>
<reference evidence="2 3" key="2">
    <citation type="journal article" date="2000" name="Proc. Natl. Acad. Sci. U.S.A.">
        <title>Archaeal adaptation to higher temperatures revealed by genomic sequence of Thermoplasma volcanium.</title>
        <authorList>
            <person name="Kawashima T."/>
            <person name="Amano N."/>
            <person name="Koike H."/>
            <person name="Makino S."/>
            <person name="Higuchi S."/>
            <person name="Kawashima-Ohya Y."/>
            <person name="Watanabe K."/>
            <person name="Yamazaki M."/>
            <person name="Kanehori K."/>
            <person name="Kawamoto T."/>
            <person name="Nunoshiba T."/>
            <person name="Yamamoto Y."/>
            <person name="Aramaki H."/>
            <person name="Makino K."/>
            <person name="Suzuki M."/>
        </authorList>
    </citation>
    <scope>NUCLEOTIDE SEQUENCE [LARGE SCALE GENOMIC DNA]</scope>
    <source>
        <strain evidence="3">ATCC 51530 / DSM 4299 / JCM 9571 / NBRC 15438 / GSS1</strain>
    </source>
</reference>
<dbReference type="KEGG" id="tvo:TVG1358959"/>
<gene>
    <name evidence="2" type="ORF">TVG1358959</name>
</gene>
<organism evidence="2 3">
    <name type="scientific">Thermoplasma volcanium (strain ATCC 51530 / DSM 4299 / JCM 9571 / NBRC 15438 / GSS1)</name>
    <dbReference type="NCBI Taxonomy" id="273116"/>
    <lineage>
        <taxon>Archaea</taxon>
        <taxon>Methanobacteriati</taxon>
        <taxon>Thermoplasmatota</taxon>
        <taxon>Thermoplasmata</taxon>
        <taxon>Thermoplasmatales</taxon>
        <taxon>Thermoplasmataceae</taxon>
        <taxon>Thermoplasma</taxon>
    </lineage>
</organism>
<dbReference type="eggNOG" id="arCOG01880">
    <property type="taxonomic scope" value="Archaea"/>
</dbReference>
<reference evidence="2 3" key="1">
    <citation type="journal article" date="1999" name="Proc. Jpn. Acad.">
        <title>Determination of the complete genomic DNA sequence of Thermoplasma volvanium GSS1.</title>
        <authorList>
            <person name="Kawashima T."/>
            <person name="Yamamoto Y."/>
            <person name="Aramaki H."/>
            <person name="Nunoshiba T."/>
            <person name="Kawamoto T."/>
            <person name="Watanabe K."/>
            <person name="Yamazaki M."/>
            <person name="Kanehori K."/>
            <person name="Amano N."/>
            <person name="Ohya Y."/>
            <person name="Makino K."/>
            <person name="Suzuki M."/>
        </authorList>
    </citation>
    <scope>NUCLEOTIDE SEQUENCE [LARGE SCALE GENOMIC DNA]</scope>
    <source>
        <strain evidence="3">ATCC 51530 / DSM 4299 / JCM 9571 / NBRC 15438 / GSS1</strain>
    </source>
</reference>
<dbReference type="Proteomes" id="UP000001017">
    <property type="component" value="Chromosome"/>
</dbReference>
<name>Q978U8_THEVO</name>
<evidence type="ECO:0000313" key="3">
    <source>
        <dbReference type="Proteomes" id="UP000001017"/>
    </source>
</evidence>
<dbReference type="HOGENOM" id="CLU_076517_0_0_2"/>
<keyword evidence="1" id="KW-0472">Membrane</keyword>
<dbReference type="PANTHER" id="PTHR31303:SF1">
    <property type="entry name" value="CTP-DEPENDENT DIACYLGLYCEROL KINASE 1"/>
    <property type="match status" value="1"/>
</dbReference>
<feature type="transmembrane region" description="Helical" evidence="1">
    <location>
        <begin position="159"/>
        <end position="176"/>
    </location>
</feature>
<proteinExistence type="predicted"/>
<dbReference type="AlphaFoldDB" id="Q978U8"/>
<keyword evidence="1" id="KW-1133">Transmembrane helix</keyword>
<sequence>MIGAVIEAGVGITAALISLIEDKQNFLKKYEVSLIILPILVIFFHSMLIVPIYVFSIISGTYLYSKKFYYPFLLLFVSVFLIYIVYGINYPWKSTDIAISAGMIVVMVFDSREKEYVKQNEMNRGTDRKKEIRRDYVQILAGAVIILLIYYYGIDVSRILVTFGSLVLYVTGNFLAGRPDLLLGKLLNSLERSSTKLGIGSLWFASGILIAYSLHDSTAVVMMIVFSIAVGDSLATIIGTSVSSPKLPINRKKSAAGSIAFFAASAAFAIFVLGYAGLFYAAVATITEAVSGFPLDDNLTVPFILSILAYVSKML</sequence>
<feature type="transmembrane region" description="Helical" evidence="1">
    <location>
        <begin position="197"/>
        <end position="214"/>
    </location>
</feature>
<feature type="transmembrane region" description="Helical" evidence="1">
    <location>
        <begin position="136"/>
        <end position="153"/>
    </location>
</feature>
<dbReference type="GO" id="GO:0004143">
    <property type="term" value="F:ATP-dependent diacylglycerol kinase activity"/>
    <property type="evidence" value="ECO:0007669"/>
    <property type="project" value="InterPro"/>
</dbReference>
<dbReference type="GeneID" id="1441434"/>
<dbReference type="EMBL" id="BA000011">
    <property type="protein sequence ID" value="BAB60459.1"/>
    <property type="molecule type" value="Genomic_DNA"/>
</dbReference>
<evidence type="ECO:0000313" key="2">
    <source>
        <dbReference type="EMBL" id="BAB60459.1"/>
    </source>
</evidence>
<evidence type="ECO:0008006" key="4">
    <source>
        <dbReference type="Google" id="ProtNLM"/>
    </source>
</evidence>